<dbReference type="GO" id="GO:0016020">
    <property type="term" value="C:membrane"/>
    <property type="evidence" value="ECO:0007669"/>
    <property type="project" value="UniProtKB-SubCell"/>
</dbReference>
<dbReference type="InterPro" id="IPR000537">
    <property type="entry name" value="UbiA_prenyltransferase"/>
</dbReference>
<evidence type="ECO:0000313" key="8">
    <source>
        <dbReference type="EMBL" id="GAG25800.1"/>
    </source>
</evidence>
<dbReference type="PANTHER" id="PTHR43448:SF2">
    <property type="entry name" value="PROTOHEME IX FARNESYLTRANSFERASE, MITOCHONDRIAL"/>
    <property type="match status" value="1"/>
</dbReference>
<feature type="transmembrane region" description="Helical" evidence="7">
    <location>
        <begin position="81"/>
        <end position="100"/>
    </location>
</feature>
<keyword evidence="5" id="KW-0350">Heme biosynthesis</keyword>
<feature type="non-terminal residue" evidence="8">
    <location>
        <position position="204"/>
    </location>
</feature>
<dbReference type="CDD" id="cd13957">
    <property type="entry name" value="PT_UbiA_Cox10"/>
    <property type="match status" value="1"/>
</dbReference>
<sequence>MKLLYFYIQLIKTPQTGLLLLTAIAGYRSAPNEYTFITVFLAMVGLLLAISGTTALNMVFDHDIDTVMERTKSRPLPLGNISDKSAIIFGTLLIIVGMVINFRISIIYGIIVFGGIFFDLVIYTLWLKRRSPWSIVFGGLAGGMPIFAGRVLSVGTVELPGILLALAILLWIPTHILTLAMNHSKDYKLAGVPTFPNVFGFKSA</sequence>
<dbReference type="Pfam" id="PF01040">
    <property type="entry name" value="UbiA"/>
    <property type="match status" value="1"/>
</dbReference>
<proteinExistence type="predicted"/>
<accession>X0W5F8</accession>
<dbReference type="PROSITE" id="PS00943">
    <property type="entry name" value="UBIA"/>
    <property type="match status" value="1"/>
</dbReference>
<evidence type="ECO:0000256" key="3">
    <source>
        <dbReference type="ARBA" id="ARBA00022692"/>
    </source>
</evidence>
<evidence type="ECO:0000256" key="7">
    <source>
        <dbReference type="SAM" id="Phobius"/>
    </source>
</evidence>
<dbReference type="AlphaFoldDB" id="X0W5F8"/>
<feature type="transmembrane region" description="Helical" evidence="7">
    <location>
        <begin position="36"/>
        <end position="60"/>
    </location>
</feature>
<name>X0W5F8_9ZZZZ</name>
<comment type="caution">
    <text evidence="8">The sequence shown here is derived from an EMBL/GenBank/DDBJ whole genome shotgun (WGS) entry which is preliminary data.</text>
</comment>
<dbReference type="InterPro" id="IPR006369">
    <property type="entry name" value="Protohaem_IX_farnesylTrfase"/>
</dbReference>
<dbReference type="EMBL" id="BARS01038726">
    <property type="protein sequence ID" value="GAG25800.1"/>
    <property type="molecule type" value="Genomic_DNA"/>
</dbReference>
<feature type="transmembrane region" description="Helical" evidence="7">
    <location>
        <begin position="106"/>
        <end position="126"/>
    </location>
</feature>
<evidence type="ECO:0000256" key="1">
    <source>
        <dbReference type="ARBA" id="ARBA00004141"/>
    </source>
</evidence>
<protein>
    <recommendedName>
        <fullName evidence="9">Heme o synthase</fullName>
    </recommendedName>
</protein>
<evidence type="ECO:0000256" key="5">
    <source>
        <dbReference type="ARBA" id="ARBA00023133"/>
    </source>
</evidence>
<keyword evidence="4 7" id="KW-1133">Transmembrane helix</keyword>
<comment type="subcellular location">
    <subcellularLocation>
        <location evidence="1">Membrane</location>
        <topology evidence="1">Multi-pass membrane protein</topology>
    </subcellularLocation>
</comment>
<keyword evidence="3 7" id="KW-0812">Transmembrane</keyword>
<dbReference type="GO" id="GO:0008495">
    <property type="term" value="F:protoheme IX farnesyltransferase activity"/>
    <property type="evidence" value="ECO:0007669"/>
    <property type="project" value="InterPro"/>
</dbReference>
<keyword evidence="2" id="KW-0808">Transferase</keyword>
<keyword evidence="6 7" id="KW-0472">Membrane</keyword>
<feature type="transmembrane region" description="Helical" evidence="7">
    <location>
        <begin position="133"/>
        <end position="153"/>
    </location>
</feature>
<dbReference type="PANTHER" id="PTHR43448">
    <property type="entry name" value="PROTOHEME IX FARNESYLTRANSFERASE, MITOCHONDRIAL"/>
    <property type="match status" value="1"/>
</dbReference>
<evidence type="ECO:0000256" key="4">
    <source>
        <dbReference type="ARBA" id="ARBA00022989"/>
    </source>
</evidence>
<dbReference type="InterPro" id="IPR030470">
    <property type="entry name" value="UbiA_prenylTrfase_CS"/>
</dbReference>
<feature type="transmembrane region" description="Helical" evidence="7">
    <location>
        <begin position="159"/>
        <end position="180"/>
    </location>
</feature>
<reference evidence="8" key="1">
    <citation type="journal article" date="2014" name="Front. Microbiol.">
        <title>High frequency of phylogenetically diverse reductive dehalogenase-homologous genes in deep subseafloor sedimentary metagenomes.</title>
        <authorList>
            <person name="Kawai M."/>
            <person name="Futagami T."/>
            <person name="Toyoda A."/>
            <person name="Takaki Y."/>
            <person name="Nishi S."/>
            <person name="Hori S."/>
            <person name="Arai W."/>
            <person name="Tsubouchi T."/>
            <person name="Morono Y."/>
            <person name="Uchiyama I."/>
            <person name="Ito T."/>
            <person name="Fujiyama A."/>
            <person name="Inagaki F."/>
            <person name="Takami H."/>
        </authorList>
    </citation>
    <scope>NUCLEOTIDE SEQUENCE</scope>
    <source>
        <strain evidence="8">Expedition CK06-06</strain>
    </source>
</reference>
<evidence type="ECO:0000256" key="6">
    <source>
        <dbReference type="ARBA" id="ARBA00023136"/>
    </source>
</evidence>
<dbReference type="GO" id="GO:0006783">
    <property type="term" value="P:heme biosynthetic process"/>
    <property type="evidence" value="ECO:0007669"/>
    <property type="project" value="UniProtKB-KW"/>
</dbReference>
<gene>
    <name evidence="8" type="ORF">S01H1_59220</name>
</gene>
<dbReference type="InterPro" id="IPR044878">
    <property type="entry name" value="UbiA_sf"/>
</dbReference>
<dbReference type="Gene3D" id="1.10.357.140">
    <property type="entry name" value="UbiA prenyltransferase"/>
    <property type="match status" value="1"/>
</dbReference>
<evidence type="ECO:0008006" key="9">
    <source>
        <dbReference type="Google" id="ProtNLM"/>
    </source>
</evidence>
<organism evidence="8">
    <name type="scientific">marine sediment metagenome</name>
    <dbReference type="NCBI Taxonomy" id="412755"/>
    <lineage>
        <taxon>unclassified sequences</taxon>
        <taxon>metagenomes</taxon>
        <taxon>ecological metagenomes</taxon>
    </lineage>
</organism>
<evidence type="ECO:0000256" key="2">
    <source>
        <dbReference type="ARBA" id="ARBA00022679"/>
    </source>
</evidence>